<evidence type="ECO:0000259" key="6">
    <source>
        <dbReference type="Pfam" id="PF13873"/>
    </source>
</evidence>
<evidence type="ECO:0000313" key="8">
    <source>
        <dbReference type="Proteomes" id="UP001153712"/>
    </source>
</evidence>
<protein>
    <recommendedName>
        <fullName evidence="2">Regulatory protein zeste</fullName>
    </recommendedName>
</protein>
<evidence type="ECO:0000256" key="5">
    <source>
        <dbReference type="ARBA" id="ARBA00025466"/>
    </source>
</evidence>
<evidence type="ECO:0000256" key="4">
    <source>
        <dbReference type="ARBA" id="ARBA00023163"/>
    </source>
</evidence>
<name>A0A9N9XRQ6_PHYSR</name>
<reference evidence="7" key="1">
    <citation type="submission" date="2022-01" db="EMBL/GenBank/DDBJ databases">
        <authorList>
            <person name="King R."/>
        </authorList>
    </citation>
    <scope>NUCLEOTIDE SEQUENCE</scope>
</reference>
<evidence type="ECO:0000313" key="7">
    <source>
        <dbReference type="EMBL" id="CAG9864942.1"/>
    </source>
</evidence>
<keyword evidence="8" id="KW-1185">Reference proteome</keyword>
<evidence type="ECO:0000256" key="3">
    <source>
        <dbReference type="ARBA" id="ARBA00023015"/>
    </source>
</evidence>
<sequence length="217" mass="26160">MEVVNSLKTESNETFFEEDGIQYSDFENVEYEGDDLSSFNLKNNHRKRTRNFTHNESNLICSILQEYLDIVDNKKTDQKTNYLKSKAWSEITRKFNDHTKDEERTPSQLKTFYDNYKRKRKRLMENGECIDSHNHFEKPSIDILTHQAKVFMSERSETLKKNYIDEYHKKRIQLVDKEIEKVKAATEQQHRLFLLQEEKLLLEIQEIKERLKNRSTN</sequence>
<keyword evidence="4" id="KW-0804">Transcription</keyword>
<keyword evidence="3" id="KW-0805">Transcription regulation</keyword>
<proteinExistence type="predicted"/>
<dbReference type="Proteomes" id="UP001153712">
    <property type="component" value="Chromosome 9"/>
</dbReference>
<dbReference type="OrthoDB" id="3066195at2759"/>
<organism evidence="7 8">
    <name type="scientific">Phyllotreta striolata</name>
    <name type="common">Striped flea beetle</name>
    <name type="synonym">Crioceris striolata</name>
    <dbReference type="NCBI Taxonomy" id="444603"/>
    <lineage>
        <taxon>Eukaryota</taxon>
        <taxon>Metazoa</taxon>
        <taxon>Ecdysozoa</taxon>
        <taxon>Arthropoda</taxon>
        <taxon>Hexapoda</taxon>
        <taxon>Insecta</taxon>
        <taxon>Pterygota</taxon>
        <taxon>Neoptera</taxon>
        <taxon>Endopterygota</taxon>
        <taxon>Coleoptera</taxon>
        <taxon>Polyphaga</taxon>
        <taxon>Cucujiformia</taxon>
        <taxon>Chrysomeloidea</taxon>
        <taxon>Chrysomelidae</taxon>
        <taxon>Galerucinae</taxon>
        <taxon>Alticini</taxon>
        <taxon>Phyllotreta</taxon>
    </lineage>
</organism>
<dbReference type="EMBL" id="OU900102">
    <property type="protein sequence ID" value="CAG9864942.1"/>
    <property type="molecule type" value="Genomic_DNA"/>
</dbReference>
<gene>
    <name evidence="7" type="ORF">PHYEVI_LOCUS11189</name>
</gene>
<dbReference type="InterPro" id="IPR028002">
    <property type="entry name" value="Myb_DNA-bind_5"/>
</dbReference>
<evidence type="ECO:0000256" key="1">
    <source>
        <dbReference type="ARBA" id="ARBA00011764"/>
    </source>
</evidence>
<dbReference type="AlphaFoldDB" id="A0A9N9XRQ6"/>
<feature type="domain" description="Myb/SANT-like DNA-binding" evidence="6">
    <location>
        <begin position="48"/>
        <end position="124"/>
    </location>
</feature>
<comment type="subunit">
    <text evidence="1">Self-associates forming complexes of several hundred monomers.</text>
</comment>
<evidence type="ECO:0000256" key="2">
    <source>
        <dbReference type="ARBA" id="ARBA00016807"/>
    </source>
</evidence>
<comment type="function">
    <text evidence="5">Involved in transvection phenomena (= synapsis-dependent gene expression), where the synaptic pairing of chromosomes carrying genes with which zeste interacts influences the expression of these genes. Zeste binds to DNA and stimulates transcription from a nearby promoter.</text>
</comment>
<dbReference type="Pfam" id="PF13873">
    <property type="entry name" value="Myb_DNA-bind_5"/>
    <property type="match status" value="1"/>
</dbReference>
<accession>A0A9N9XRQ6</accession>